<evidence type="ECO:0000256" key="8">
    <source>
        <dbReference type="ARBA" id="ARBA00023049"/>
    </source>
</evidence>
<comment type="caution">
    <text evidence="11">The sequence shown here is derived from an EMBL/GenBank/DDBJ whole genome shotgun (WGS) entry which is preliminary data.</text>
</comment>
<evidence type="ECO:0000256" key="7">
    <source>
        <dbReference type="ARBA" id="ARBA00022833"/>
    </source>
</evidence>
<keyword evidence="4" id="KW-0645">Protease</keyword>
<evidence type="ECO:0000256" key="4">
    <source>
        <dbReference type="ARBA" id="ARBA00022670"/>
    </source>
</evidence>
<evidence type="ECO:0000313" key="12">
    <source>
        <dbReference type="Proteomes" id="UP001329430"/>
    </source>
</evidence>
<dbReference type="PROSITE" id="PS51885">
    <property type="entry name" value="NEPRILYSIN"/>
    <property type="match status" value="2"/>
</dbReference>
<dbReference type="PANTHER" id="PTHR11733:SF224">
    <property type="entry name" value="NEPRILYSIN-2"/>
    <property type="match status" value="1"/>
</dbReference>
<feature type="domain" description="Peptidase M13 C-terminal" evidence="9">
    <location>
        <begin position="970"/>
        <end position="1175"/>
    </location>
</feature>
<evidence type="ECO:0000259" key="10">
    <source>
        <dbReference type="Pfam" id="PF05649"/>
    </source>
</evidence>
<dbReference type="InterPro" id="IPR042089">
    <property type="entry name" value="Peptidase_M13_dom_2"/>
</dbReference>
<keyword evidence="12" id="KW-1185">Reference proteome</keyword>
<organism evidence="11 12">
    <name type="scientific">Pyrocoelia pectoralis</name>
    <dbReference type="NCBI Taxonomy" id="417401"/>
    <lineage>
        <taxon>Eukaryota</taxon>
        <taxon>Metazoa</taxon>
        <taxon>Ecdysozoa</taxon>
        <taxon>Arthropoda</taxon>
        <taxon>Hexapoda</taxon>
        <taxon>Insecta</taxon>
        <taxon>Pterygota</taxon>
        <taxon>Neoptera</taxon>
        <taxon>Endopterygota</taxon>
        <taxon>Coleoptera</taxon>
        <taxon>Polyphaga</taxon>
        <taxon>Elateriformia</taxon>
        <taxon>Elateroidea</taxon>
        <taxon>Lampyridae</taxon>
        <taxon>Lampyrinae</taxon>
        <taxon>Pyrocoelia</taxon>
    </lineage>
</organism>
<dbReference type="GO" id="GO:0005886">
    <property type="term" value="C:plasma membrane"/>
    <property type="evidence" value="ECO:0007669"/>
    <property type="project" value="UniProtKB-SubCell"/>
</dbReference>
<evidence type="ECO:0000256" key="2">
    <source>
        <dbReference type="ARBA" id="ARBA00004401"/>
    </source>
</evidence>
<name>A0AAN7VKY5_9COLE</name>
<feature type="domain" description="Peptidase M13 C-terminal" evidence="9">
    <location>
        <begin position="265"/>
        <end position="467"/>
    </location>
</feature>
<dbReference type="GO" id="GO:0004222">
    <property type="term" value="F:metalloendopeptidase activity"/>
    <property type="evidence" value="ECO:0007669"/>
    <property type="project" value="InterPro"/>
</dbReference>
<dbReference type="Gene3D" id="1.10.1380.10">
    <property type="entry name" value="Neutral endopeptidase , domain2"/>
    <property type="match status" value="1"/>
</dbReference>
<dbReference type="CDD" id="cd08662">
    <property type="entry name" value="M13"/>
    <property type="match status" value="2"/>
</dbReference>
<keyword evidence="8" id="KW-0482">Metalloprotease</keyword>
<dbReference type="InterPro" id="IPR008753">
    <property type="entry name" value="Peptidase_M13_N"/>
</dbReference>
<evidence type="ECO:0000256" key="3">
    <source>
        <dbReference type="ARBA" id="ARBA00007357"/>
    </source>
</evidence>
<evidence type="ECO:0000256" key="6">
    <source>
        <dbReference type="ARBA" id="ARBA00022801"/>
    </source>
</evidence>
<dbReference type="GO" id="GO:0016485">
    <property type="term" value="P:protein processing"/>
    <property type="evidence" value="ECO:0007669"/>
    <property type="project" value="TreeGrafter"/>
</dbReference>
<dbReference type="InterPro" id="IPR024079">
    <property type="entry name" value="MetalloPept_cat_dom_sf"/>
</dbReference>
<dbReference type="PRINTS" id="PR00786">
    <property type="entry name" value="NEPRILYSIN"/>
</dbReference>
<keyword evidence="6" id="KW-0378">Hydrolase</keyword>
<comment type="similarity">
    <text evidence="3">Belongs to the peptidase M13 family.</text>
</comment>
<sequence>MAADLFQAQDQIFKQINNSEEVMDDIVHLNSILKDINWINFFKNLLKMSEEEVKQKSPPVLITRGLREVLLLLNPWITKGIKISSKNLKKLYQTKMKSNSVHDNNTYVNYKKIYKKVIQHAKNCIVTEHTEIPQTNRKHLNLPLYSLFAKKYFNNGSKMAVEELVDNVRLELLKLIKSSVWLDTTTKKNAIEKAMSMVSYVGYPNKLEEPGVLDIYYEKLNIDDGSYLKSIMLINNFNSIKKFDKLLQPTEKTKWIRHTDTTLVNAYYMPVQNCIDITVAILNEPFFNKDRPSFMNYAQVGMVIGHEMMHGFDNSGMRFDKNGNYLNWWSDDAKKIFQRKAQCIARQYSNYTFPGLHIKINGEYTLGENIADNIGLQLSHLAYKTWVKNNDSGGKLPGLNYTQGQLFWVSFAQGWCEKLSEGYHGNLLDVHSPNRYRVIGTLSNNKEFAKDFKCPENANMNPSTKCKGKIHLHLKWLCSILFLTSFFLGAFLTGVIATYTKQNTCLTRGCINAASKTMKYLNLSVNPCDDFYEFACGNYQKETAIREDEIEASVFSGIQATVQNQLRTVLQDPGLQIASKPYQLLRKLYKLCMDTVQIEREGLNFAKELLKSLGGWPLLDGGSWNKRPFDWIHLEHKLRTYGLDYNHIINFGIEPDRKNSSRRVIFVDDYWISEILVSNYDAYFNFIVGIAQSFGANKSKIESDVYEIVEFERKLVTMYVPLEMRKNHTNLYNPITIAMLYRKIPTIDWLRYINGVINTSTIKITEDEVIIISDLKYFTTLSDLLRCTPKRVQANYIITKTVLSIASFLPEELLSKQEQYYQTISGGTYRKPRWKMCVETVSESLRLPLSALYVKKYFENNSKMKAKQIIHDVQEQFTKMLSDVDWLDKDTRKHALEKVSLITSTVGYPHQLINDTFIERYHKKLEISTSFLKAVLNISLFNENCIYEKLRSSIDKLDWVEHSQFITEVNAFYCVEENSIVLPAGILQGFFFNKDRPNYMNYGVLGFIVGHEMTHGFDNRGRLFDKEGQIRNWWSEKTKAAFLEKAQCIIEQYGNYTLPEFNLTINGIHTQGENIADNGGLKQSYLAYNKWAKRNQPELKLPGLNYTPNQMFWISAAQLWCSKFTNETIKSALKYDPHSPPEYRIIGPFSNSENFTKDFNCPLGSRMNPIKKCSVW</sequence>
<dbReference type="SUPFAM" id="SSF55486">
    <property type="entry name" value="Metalloproteases ('zincins'), catalytic domain"/>
    <property type="match status" value="2"/>
</dbReference>
<keyword evidence="5" id="KW-0479">Metal-binding</keyword>
<dbReference type="Gene3D" id="3.40.390.10">
    <property type="entry name" value="Collagenase (Catalytic Domain)"/>
    <property type="match status" value="2"/>
</dbReference>
<dbReference type="Pfam" id="PF05649">
    <property type="entry name" value="Peptidase_M13_N"/>
    <property type="match status" value="2"/>
</dbReference>
<evidence type="ECO:0000256" key="1">
    <source>
        <dbReference type="ARBA" id="ARBA00001947"/>
    </source>
</evidence>
<dbReference type="AlphaFoldDB" id="A0AAN7VKY5"/>
<dbReference type="InterPro" id="IPR018497">
    <property type="entry name" value="Peptidase_M13_C"/>
</dbReference>
<proteinExistence type="inferred from homology"/>
<evidence type="ECO:0000259" key="9">
    <source>
        <dbReference type="Pfam" id="PF01431"/>
    </source>
</evidence>
<feature type="domain" description="Peptidase M13 N-terminal" evidence="10">
    <location>
        <begin position="109"/>
        <end position="204"/>
    </location>
</feature>
<keyword evidence="7" id="KW-0862">Zinc</keyword>
<dbReference type="PANTHER" id="PTHR11733">
    <property type="entry name" value="ZINC METALLOPROTEASE FAMILY M13 NEPRILYSIN-RELATED"/>
    <property type="match status" value="1"/>
</dbReference>
<dbReference type="EMBL" id="JAVRBK010000003">
    <property type="protein sequence ID" value="KAK5645944.1"/>
    <property type="molecule type" value="Genomic_DNA"/>
</dbReference>
<protein>
    <submittedName>
        <fullName evidence="11">Uncharacterized protein</fullName>
    </submittedName>
</protein>
<dbReference type="Proteomes" id="UP001329430">
    <property type="component" value="Chromosome 3"/>
</dbReference>
<dbReference type="InterPro" id="IPR000718">
    <property type="entry name" value="Peptidase_M13"/>
</dbReference>
<gene>
    <name evidence="11" type="ORF">RI129_004408</name>
</gene>
<dbReference type="GO" id="GO:0046872">
    <property type="term" value="F:metal ion binding"/>
    <property type="evidence" value="ECO:0007669"/>
    <property type="project" value="UniProtKB-KW"/>
</dbReference>
<feature type="domain" description="Peptidase M13 N-terminal" evidence="10">
    <location>
        <begin position="527"/>
        <end position="909"/>
    </location>
</feature>
<dbReference type="Pfam" id="PF01431">
    <property type="entry name" value="Peptidase_M13"/>
    <property type="match status" value="2"/>
</dbReference>
<evidence type="ECO:0000313" key="11">
    <source>
        <dbReference type="EMBL" id="KAK5645944.1"/>
    </source>
</evidence>
<reference evidence="11 12" key="1">
    <citation type="journal article" date="2024" name="Insects">
        <title>An Improved Chromosome-Level Genome Assembly of the Firefly Pyrocoelia pectoralis.</title>
        <authorList>
            <person name="Fu X."/>
            <person name="Meyer-Rochow V.B."/>
            <person name="Ballantyne L."/>
            <person name="Zhu X."/>
        </authorList>
    </citation>
    <scope>NUCLEOTIDE SEQUENCE [LARGE SCALE GENOMIC DNA]</scope>
    <source>
        <strain evidence="11">XCY_ONT2</strain>
    </source>
</reference>
<comment type="cofactor">
    <cofactor evidence="1">
        <name>Zn(2+)</name>
        <dbReference type="ChEBI" id="CHEBI:29105"/>
    </cofactor>
</comment>
<evidence type="ECO:0000256" key="5">
    <source>
        <dbReference type="ARBA" id="ARBA00022723"/>
    </source>
</evidence>
<accession>A0AAN7VKY5</accession>
<comment type="subcellular location">
    <subcellularLocation>
        <location evidence="2">Cell membrane</location>
        <topology evidence="2">Single-pass type II membrane protein</topology>
    </subcellularLocation>
</comment>